<dbReference type="GO" id="GO:0048476">
    <property type="term" value="C:Holliday junction resolvase complex"/>
    <property type="evidence" value="ECO:0007669"/>
    <property type="project" value="UniProtKB-UniRule"/>
</dbReference>
<dbReference type="STRING" id="36849.OXPF_14750"/>
<dbReference type="Gene3D" id="3.30.420.10">
    <property type="entry name" value="Ribonuclease H-like superfamily/Ribonuclease H"/>
    <property type="match status" value="1"/>
</dbReference>
<evidence type="ECO:0000256" key="9">
    <source>
        <dbReference type="ARBA" id="ARBA00023125"/>
    </source>
</evidence>
<dbReference type="GO" id="GO:0003677">
    <property type="term" value="F:DNA binding"/>
    <property type="evidence" value="ECO:0007669"/>
    <property type="project" value="UniProtKB-KW"/>
</dbReference>
<evidence type="ECO:0000256" key="4">
    <source>
        <dbReference type="ARBA" id="ARBA00022723"/>
    </source>
</evidence>
<keyword evidence="10 13" id="KW-0233">DNA recombination</keyword>
<dbReference type="PROSITE" id="PS01321">
    <property type="entry name" value="RUVC"/>
    <property type="match status" value="1"/>
</dbReference>
<keyword evidence="6 13" id="KW-0227">DNA damage</keyword>
<dbReference type="GO" id="GO:0000287">
    <property type="term" value="F:magnesium ion binding"/>
    <property type="evidence" value="ECO:0007669"/>
    <property type="project" value="UniProtKB-UniRule"/>
</dbReference>
<dbReference type="AlphaFoldDB" id="A0A0P9AHR2"/>
<dbReference type="Pfam" id="PF02075">
    <property type="entry name" value="RuvC"/>
    <property type="match status" value="1"/>
</dbReference>
<evidence type="ECO:0000256" key="7">
    <source>
        <dbReference type="ARBA" id="ARBA00022801"/>
    </source>
</evidence>
<keyword evidence="2 13" id="KW-0963">Cytoplasm</keyword>
<dbReference type="InterPro" id="IPR002176">
    <property type="entry name" value="X-over_junc_endoDNase_RuvC"/>
</dbReference>
<gene>
    <name evidence="13 15" type="primary">ruvC</name>
    <name evidence="15" type="ORF">OXPF_14750</name>
</gene>
<evidence type="ECO:0000256" key="14">
    <source>
        <dbReference type="NCBIfam" id="TIGR00228"/>
    </source>
</evidence>
<evidence type="ECO:0000256" key="6">
    <source>
        <dbReference type="ARBA" id="ARBA00022763"/>
    </source>
</evidence>
<dbReference type="FunFam" id="3.30.420.10:FF:000002">
    <property type="entry name" value="Crossover junction endodeoxyribonuclease RuvC"/>
    <property type="match status" value="1"/>
</dbReference>
<evidence type="ECO:0000256" key="2">
    <source>
        <dbReference type="ARBA" id="ARBA00022490"/>
    </source>
</evidence>
<sequence>MIILGIDPGIAITGYGIVKYEGNKFTPITYGAITTDTKSTMPERLMILHKNLEELISLYKPDVFAVEELFFNKNVKTALVVGHARGVVMLTAVKHNLGIYEYTPLQVKQAVVGYGRAEKQQIQQMVRILLNLEGIPKPDDVADALAVAICHGNSHLMGELFRVK</sequence>
<comment type="function">
    <text evidence="13">The RuvA-RuvB-RuvC complex processes Holliday junction (HJ) DNA during genetic recombination and DNA repair. Endonuclease that resolves HJ intermediates. Cleaves cruciform DNA by making single-stranded nicks across the HJ at symmetrical positions within the homologous arms, yielding a 5'-phosphate and a 3'-hydroxyl group; requires a central core of homology in the junction. The consensus cleavage sequence is 5'-(A/T)TT(C/G)-3'. Cleavage occurs on the 3'-side of the TT dinucleotide at the point of strand exchange. HJ branch migration catalyzed by RuvA-RuvB allows RuvC to scan DNA until it finds its consensus sequence, where it cleaves and resolves the cruciform DNA.</text>
</comment>
<dbReference type="InterPro" id="IPR036397">
    <property type="entry name" value="RNaseH_sf"/>
</dbReference>
<dbReference type="NCBIfam" id="TIGR00228">
    <property type="entry name" value="ruvC"/>
    <property type="match status" value="1"/>
</dbReference>
<evidence type="ECO:0000313" key="16">
    <source>
        <dbReference type="Proteomes" id="UP000050326"/>
    </source>
</evidence>
<keyword evidence="3 13" id="KW-0540">Nuclease</keyword>
<evidence type="ECO:0000256" key="13">
    <source>
        <dbReference type="HAMAP-Rule" id="MF_00034"/>
    </source>
</evidence>
<keyword evidence="7 13" id="KW-0378">Hydrolase</keyword>
<comment type="subunit">
    <text evidence="13">Homodimer which binds Holliday junction (HJ) DNA. The HJ becomes 2-fold symmetrical on binding to RuvC with unstacked arms; it has a different conformation from HJ DNA in complex with RuvA. In the full resolvosome a probable DNA-RuvA(4)-RuvB(12)-RuvC(2) complex forms which resolves the HJ.</text>
</comment>
<keyword evidence="8 13" id="KW-0460">Magnesium</keyword>
<keyword evidence="9 13" id="KW-0238">DNA-binding</keyword>
<evidence type="ECO:0000256" key="3">
    <source>
        <dbReference type="ARBA" id="ARBA00022722"/>
    </source>
</evidence>
<dbReference type="GO" id="GO:0006310">
    <property type="term" value="P:DNA recombination"/>
    <property type="evidence" value="ECO:0007669"/>
    <property type="project" value="UniProtKB-UniRule"/>
</dbReference>
<proteinExistence type="inferred from homology"/>
<dbReference type="InterPro" id="IPR020563">
    <property type="entry name" value="X-over_junc_endoDNase_Mg_BS"/>
</dbReference>
<feature type="binding site" evidence="13">
    <location>
        <position position="7"/>
    </location>
    <ligand>
        <name>Mg(2+)</name>
        <dbReference type="ChEBI" id="CHEBI:18420"/>
        <label>1</label>
    </ligand>
</feature>
<evidence type="ECO:0000256" key="8">
    <source>
        <dbReference type="ARBA" id="ARBA00022842"/>
    </source>
</evidence>
<keyword evidence="11 13" id="KW-0234">DNA repair</keyword>
<dbReference type="GO" id="GO:0008821">
    <property type="term" value="F:crossover junction DNA endonuclease activity"/>
    <property type="evidence" value="ECO:0007669"/>
    <property type="project" value="UniProtKB-UniRule"/>
</dbReference>
<dbReference type="OrthoDB" id="9805499at2"/>
<organism evidence="15 16">
    <name type="scientific">Oxobacter pfennigii</name>
    <dbReference type="NCBI Taxonomy" id="36849"/>
    <lineage>
        <taxon>Bacteria</taxon>
        <taxon>Bacillati</taxon>
        <taxon>Bacillota</taxon>
        <taxon>Clostridia</taxon>
        <taxon>Eubacteriales</taxon>
        <taxon>Clostridiaceae</taxon>
        <taxon>Oxobacter</taxon>
    </lineage>
</organism>
<feature type="active site" evidence="13">
    <location>
        <position position="67"/>
    </location>
</feature>
<comment type="cofactor">
    <cofactor evidence="13">
        <name>Mg(2+)</name>
        <dbReference type="ChEBI" id="CHEBI:18420"/>
    </cofactor>
    <text evidence="13">Binds 2 Mg(2+) ion per subunit.</text>
</comment>
<dbReference type="InterPro" id="IPR012337">
    <property type="entry name" value="RNaseH-like_sf"/>
</dbReference>
<dbReference type="NCBIfam" id="NF000711">
    <property type="entry name" value="PRK00039.2-1"/>
    <property type="match status" value="1"/>
</dbReference>
<feature type="active site" evidence="13">
    <location>
        <position position="140"/>
    </location>
</feature>
<evidence type="ECO:0000313" key="15">
    <source>
        <dbReference type="EMBL" id="KPU44997.1"/>
    </source>
</evidence>
<dbReference type="HAMAP" id="MF_00034">
    <property type="entry name" value="RuvC"/>
    <property type="match status" value="1"/>
</dbReference>
<evidence type="ECO:0000256" key="10">
    <source>
        <dbReference type="ARBA" id="ARBA00023172"/>
    </source>
</evidence>
<feature type="binding site" evidence="13">
    <location>
        <position position="67"/>
    </location>
    <ligand>
        <name>Mg(2+)</name>
        <dbReference type="ChEBI" id="CHEBI:18420"/>
        <label>2</label>
    </ligand>
</feature>
<keyword evidence="5 13" id="KW-0255">Endonuclease</keyword>
<dbReference type="EC" id="3.1.21.10" evidence="13 14"/>
<protein>
    <recommendedName>
        <fullName evidence="13 14">Crossover junction endodeoxyribonuclease RuvC</fullName>
        <ecNumber evidence="13 14">3.1.21.10</ecNumber>
    </recommendedName>
    <alternativeName>
        <fullName evidence="13">Holliday junction nuclease RuvC</fullName>
    </alternativeName>
    <alternativeName>
        <fullName evidence="13">Holliday junction resolvase RuvC</fullName>
    </alternativeName>
</protein>
<dbReference type="RefSeq" id="WP_054874543.1">
    <property type="nucleotide sequence ID" value="NZ_LKET01000028.1"/>
</dbReference>
<comment type="subcellular location">
    <subcellularLocation>
        <location evidence="13">Cytoplasm</location>
    </subcellularLocation>
</comment>
<dbReference type="CDD" id="cd16962">
    <property type="entry name" value="RuvC"/>
    <property type="match status" value="1"/>
</dbReference>
<dbReference type="GO" id="GO:0005737">
    <property type="term" value="C:cytoplasm"/>
    <property type="evidence" value="ECO:0007669"/>
    <property type="project" value="UniProtKB-SubCell"/>
</dbReference>
<accession>A0A0P9AHR2</accession>
<comment type="caution">
    <text evidence="15">The sequence shown here is derived from an EMBL/GenBank/DDBJ whole genome shotgun (WGS) entry which is preliminary data.</text>
</comment>
<dbReference type="SUPFAM" id="SSF53098">
    <property type="entry name" value="Ribonuclease H-like"/>
    <property type="match status" value="1"/>
</dbReference>
<dbReference type="PATRIC" id="fig|36849.3.peg.1564"/>
<name>A0A0P9AHR2_9CLOT</name>
<keyword evidence="4 13" id="KW-0479">Metal-binding</keyword>
<comment type="similarity">
    <text evidence="1 13">Belongs to the RuvC family.</text>
</comment>
<comment type="catalytic activity">
    <reaction evidence="12 13">
        <text>Endonucleolytic cleavage at a junction such as a reciprocal single-stranded crossover between two homologous DNA duplexes (Holliday junction).</text>
        <dbReference type="EC" id="3.1.21.10"/>
    </reaction>
</comment>
<dbReference type="PANTHER" id="PTHR30194">
    <property type="entry name" value="CROSSOVER JUNCTION ENDODEOXYRIBONUCLEASE RUVC"/>
    <property type="match status" value="1"/>
</dbReference>
<feature type="active site" evidence="13">
    <location>
        <position position="7"/>
    </location>
</feature>
<dbReference type="Proteomes" id="UP000050326">
    <property type="component" value="Unassembled WGS sequence"/>
</dbReference>
<keyword evidence="16" id="KW-1185">Reference proteome</keyword>
<feature type="binding site" evidence="13">
    <location>
        <position position="140"/>
    </location>
    <ligand>
        <name>Mg(2+)</name>
        <dbReference type="ChEBI" id="CHEBI:18420"/>
        <label>1</label>
    </ligand>
</feature>
<dbReference type="PRINTS" id="PR00696">
    <property type="entry name" value="RSOLVASERUVC"/>
</dbReference>
<evidence type="ECO:0000256" key="5">
    <source>
        <dbReference type="ARBA" id="ARBA00022759"/>
    </source>
</evidence>
<reference evidence="15 16" key="1">
    <citation type="submission" date="2015-09" db="EMBL/GenBank/DDBJ databases">
        <title>Genome sequence of Oxobacter pfennigii DSM 3222.</title>
        <authorList>
            <person name="Poehlein A."/>
            <person name="Bengelsdorf F.R."/>
            <person name="Schiel-Bengelsdorf B."/>
            <person name="Duerre P."/>
            <person name="Daniel R."/>
        </authorList>
    </citation>
    <scope>NUCLEOTIDE SEQUENCE [LARGE SCALE GENOMIC DNA]</scope>
    <source>
        <strain evidence="15 16">DSM 3222</strain>
    </source>
</reference>
<dbReference type="PANTHER" id="PTHR30194:SF3">
    <property type="entry name" value="CROSSOVER JUNCTION ENDODEOXYRIBONUCLEASE RUVC"/>
    <property type="match status" value="1"/>
</dbReference>
<dbReference type="GO" id="GO:0006281">
    <property type="term" value="P:DNA repair"/>
    <property type="evidence" value="ECO:0007669"/>
    <property type="project" value="UniProtKB-UniRule"/>
</dbReference>
<evidence type="ECO:0000256" key="11">
    <source>
        <dbReference type="ARBA" id="ARBA00023204"/>
    </source>
</evidence>
<dbReference type="EMBL" id="LKET01000028">
    <property type="protein sequence ID" value="KPU44997.1"/>
    <property type="molecule type" value="Genomic_DNA"/>
</dbReference>
<evidence type="ECO:0000256" key="12">
    <source>
        <dbReference type="ARBA" id="ARBA00029354"/>
    </source>
</evidence>
<evidence type="ECO:0000256" key="1">
    <source>
        <dbReference type="ARBA" id="ARBA00009518"/>
    </source>
</evidence>